<comment type="function">
    <text evidence="2">Catalyzes the ATP-dependent phosphorylation of thiamine-monophosphate (TMP) to form thiamine-pyrophosphate (TPP), the active form of vitamin B1.</text>
</comment>
<evidence type="ECO:0000313" key="5">
    <source>
        <dbReference type="EMBL" id="GLK57605.1"/>
    </source>
</evidence>
<keyword evidence="2 6" id="KW-0808">Transferase</keyword>
<feature type="binding site" evidence="2">
    <location>
        <position position="33"/>
    </location>
    <ligand>
        <name>Mg(2+)</name>
        <dbReference type="ChEBI" id="CHEBI:18420"/>
        <label>4</label>
    </ligand>
</feature>
<dbReference type="Proteomes" id="UP001143400">
    <property type="component" value="Unassembled WGS sequence"/>
</dbReference>
<dbReference type="EC" id="2.7.4.16" evidence="2"/>
<comment type="similarity">
    <text evidence="2">Belongs to the thiamine-monophosphate kinase family.</text>
</comment>
<dbReference type="Gene3D" id="3.30.1330.10">
    <property type="entry name" value="PurM-like, N-terminal domain"/>
    <property type="match status" value="1"/>
</dbReference>
<feature type="binding site" evidence="2">
    <location>
        <position position="224"/>
    </location>
    <ligand>
        <name>ATP</name>
        <dbReference type="ChEBI" id="CHEBI:30616"/>
    </ligand>
</feature>
<dbReference type="InterPro" id="IPR006283">
    <property type="entry name" value="ThiL-like"/>
</dbReference>
<reference evidence="5" key="1">
    <citation type="journal article" date="2014" name="Int. J. Syst. Evol. Microbiol.">
        <title>Complete genome sequence of Corynebacterium casei LMG S-19264T (=DSM 44701T), isolated from a smear-ripened cheese.</title>
        <authorList>
            <consortium name="US DOE Joint Genome Institute (JGI-PGF)"/>
            <person name="Walter F."/>
            <person name="Albersmeier A."/>
            <person name="Kalinowski J."/>
            <person name="Ruckert C."/>
        </authorList>
    </citation>
    <scope>NUCLEOTIDE SEQUENCE</scope>
    <source>
        <strain evidence="5">VKM B-1606</strain>
    </source>
</reference>
<dbReference type="GO" id="GO:0005524">
    <property type="term" value="F:ATP binding"/>
    <property type="evidence" value="ECO:0007669"/>
    <property type="project" value="UniProtKB-UniRule"/>
</dbReference>
<dbReference type="EMBL" id="BSFF01000010">
    <property type="protein sequence ID" value="GLK57605.1"/>
    <property type="molecule type" value="Genomic_DNA"/>
</dbReference>
<dbReference type="AlphaFoldDB" id="A0A9W6IYG4"/>
<dbReference type="HAMAP" id="MF_02128">
    <property type="entry name" value="TMP_kinase"/>
    <property type="match status" value="1"/>
</dbReference>
<feature type="binding site" evidence="2">
    <location>
        <position position="78"/>
    </location>
    <ligand>
        <name>Mg(2+)</name>
        <dbReference type="ChEBI" id="CHEBI:18420"/>
        <label>4</label>
    </ligand>
</feature>
<accession>A0A9W6IYG4</accession>
<dbReference type="InterPro" id="IPR016188">
    <property type="entry name" value="PurM-like_N"/>
</dbReference>
<evidence type="ECO:0000256" key="1">
    <source>
        <dbReference type="ARBA" id="ARBA00022977"/>
    </source>
</evidence>
<organism evidence="5 8">
    <name type="scientific">Methylopila capsulata</name>
    <dbReference type="NCBI Taxonomy" id="61654"/>
    <lineage>
        <taxon>Bacteria</taxon>
        <taxon>Pseudomonadati</taxon>
        <taxon>Pseudomonadota</taxon>
        <taxon>Alphaproteobacteria</taxon>
        <taxon>Hyphomicrobiales</taxon>
        <taxon>Methylopilaceae</taxon>
        <taxon>Methylopila</taxon>
    </lineage>
</organism>
<feature type="binding site" evidence="2">
    <location>
        <position position="57"/>
    </location>
    <ligand>
        <name>substrate</name>
    </ligand>
</feature>
<feature type="binding site" evidence="2">
    <location>
        <position position="329"/>
    </location>
    <ligand>
        <name>substrate</name>
    </ligand>
</feature>
<comment type="miscellaneous">
    <text evidence="2">Reaction mechanism of ThiL seems to utilize a direct, inline transfer of the gamma-phosphate of ATP to TMP rather than a phosphorylated enzyme intermediate.</text>
</comment>
<keyword evidence="2" id="KW-0479">Metal-binding</keyword>
<feature type="binding site" evidence="2">
    <location>
        <position position="78"/>
    </location>
    <ligand>
        <name>Mg(2+)</name>
        <dbReference type="ChEBI" id="CHEBI:18420"/>
        <label>2</label>
    </ligand>
</feature>
<feature type="binding site" evidence="2">
    <location>
        <position position="50"/>
    </location>
    <ligand>
        <name>Mg(2+)</name>
        <dbReference type="ChEBI" id="CHEBI:18420"/>
        <label>1</label>
    </ligand>
</feature>
<comment type="pathway">
    <text evidence="2">Cofactor biosynthesis; thiamine diphosphate biosynthesis; thiamine diphosphate from thiamine phosphate: step 1/1.</text>
</comment>
<dbReference type="Proteomes" id="UP000758856">
    <property type="component" value="Unassembled WGS sequence"/>
</dbReference>
<dbReference type="CDD" id="cd02194">
    <property type="entry name" value="ThiL"/>
    <property type="match status" value="1"/>
</dbReference>
<comment type="caution">
    <text evidence="2">Lacks conserved residue(s) required for the propagation of feature annotation.</text>
</comment>
<dbReference type="SUPFAM" id="SSF56042">
    <property type="entry name" value="PurM C-terminal domain-like"/>
    <property type="match status" value="1"/>
</dbReference>
<evidence type="ECO:0000259" key="4">
    <source>
        <dbReference type="Pfam" id="PF02769"/>
    </source>
</evidence>
<feature type="binding site" evidence="2">
    <location>
        <begin position="125"/>
        <end position="126"/>
    </location>
    <ligand>
        <name>ATP</name>
        <dbReference type="ChEBI" id="CHEBI:30616"/>
    </ligand>
</feature>
<feature type="binding site" evidence="2">
    <location>
        <position position="152"/>
    </location>
    <ligand>
        <name>ATP</name>
        <dbReference type="ChEBI" id="CHEBI:30616"/>
    </ligand>
</feature>
<feature type="binding site" evidence="2">
    <location>
        <position position="222"/>
    </location>
    <ligand>
        <name>Mg(2+)</name>
        <dbReference type="ChEBI" id="CHEBI:18420"/>
        <label>3</label>
    </ligand>
</feature>
<feature type="binding site" evidence="2">
    <location>
        <position position="33"/>
    </location>
    <ligand>
        <name>Mg(2+)</name>
        <dbReference type="ChEBI" id="CHEBI:18420"/>
        <label>3</label>
    </ligand>
</feature>
<dbReference type="GO" id="GO:0000287">
    <property type="term" value="F:magnesium ion binding"/>
    <property type="evidence" value="ECO:0007669"/>
    <property type="project" value="UniProtKB-UniRule"/>
</dbReference>
<feature type="domain" description="PurM-like C-terminal" evidence="4">
    <location>
        <begin position="157"/>
        <end position="315"/>
    </location>
</feature>
<reference evidence="5" key="3">
    <citation type="submission" date="2023-01" db="EMBL/GenBank/DDBJ databases">
        <authorList>
            <person name="Sun Q."/>
            <person name="Evtushenko L."/>
        </authorList>
    </citation>
    <scope>NUCLEOTIDE SEQUENCE</scope>
    <source>
        <strain evidence="5">VKM B-1606</strain>
    </source>
</reference>
<dbReference type="EMBL" id="JAFBCY010000004">
    <property type="protein sequence ID" value="MBM7853181.1"/>
    <property type="molecule type" value="Genomic_DNA"/>
</dbReference>
<dbReference type="GO" id="GO:0009030">
    <property type="term" value="F:thiamine-phosphate kinase activity"/>
    <property type="evidence" value="ECO:0007669"/>
    <property type="project" value="UniProtKB-UniRule"/>
</dbReference>
<dbReference type="Pfam" id="PF02769">
    <property type="entry name" value="AIRS_C"/>
    <property type="match status" value="1"/>
</dbReference>
<dbReference type="PIRSF" id="PIRSF005303">
    <property type="entry name" value="Thiam_monoph_kin"/>
    <property type="match status" value="1"/>
</dbReference>
<evidence type="ECO:0000256" key="2">
    <source>
        <dbReference type="HAMAP-Rule" id="MF_02128"/>
    </source>
</evidence>
<sequence length="332" mass="34671">MTGRRGRPDEAGLIARFFRPLATAPGAALLLDDAATIPPAFGKDLVVTVDAIVAGVHFFPDDPPDAIARKALRVNLSDLAAKGAQPAGYLVTLALPDDWETDWLEGFVEGLAIDQEEFGLSLLGGDTVRTPGPLMVSITAFGHAPEGQAPRRTGAAPGQRLYVSGTIGDAALGLKLRLDERLAALWDLRRAEKETLLDRYLLPEPRLALAGVVATYATASMDVSDGLVGDLGKLAAASKVGAVIDAGRVPLSAAAFRATRVDPAAFATALTGGDDYEILVAIEPEDAEAFESEAAAAGVRVTDIGVLIEGEGVGVERHGRPVMLGDESFSHF</sequence>
<comment type="caution">
    <text evidence="5">The sequence shown here is derived from an EMBL/GenBank/DDBJ whole genome shotgun (WGS) entry which is preliminary data.</text>
</comment>
<keyword evidence="1 2" id="KW-0784">Thiamine biosynthesis</keyword>
<protein>
    <recommendedName>
        <fullName evidence="2">Thiamine-monophosphate kinase</fullName>
        <shortName evidence="2">TMP kinase</shortName>
        <shortName evidence="2">Thiamine-phosphate kinase</shortName>
        <ecNumber evidence="2">2.7.4.16</ecNumber>
    </recommendedName>
</protein>
<dbReference type="Pfam" id="PF00586">
    <property type="entry name" value="AIRS"/>
    <property type="match status" value="1"/>
</dbReference>
<feature type="domain" description="PurM-like N-terminal" evidence="3">
    <location>
        <begin position="32"/>
        <end position="143"/>
    </location>
</feature>
<keyword evidence="2" id="KW-0460">Magnesium</keyword>
<gene>
    <name evidence="2 5" type="primary">thiL</name>
    <name evidence="5" type="ORF">GCM10008170_36250</name>
    <name evidence="6" type="ORF">JOD31_003432</name>
</gene>
<dbReference type="InterPro" id="IPR010918">
    <property type="entry name" value="PurM-like_C_dom"/>
</dbReference>
<evidence type="ECO:0000313" key="7">
    <source>
        <dbReference type="Proteomes" id="UP000758856"/>
    </source>
</evidence>
<dbReference type="PANTHER" id="PTHR30270:SF0">
    <property type="entry name" value="THIAMINE-MONOPHOSPHATE KINASE"/>
    <property type="match status" value="1"/>
</dbReference>
<keyword evidence="2 5" id="KW-0418">Kinase</keyword>
<dbReference type="InterPro" id="IPR036676">
    <property type="entry name" value="PurM-like_C_sf"/>
</dbReference>
<keyword evidence="2" id="KW-0547">Nucleotide-binding</keyword>
<dbReference type="GO" id="GO:0009228">
    <property type="term" value="P:thiamine biosynthetic process"/>
    <property type="evidence" value="ECO:0007669"/>
    <property type="project" value="UniProtKB-KW"/>
</dbReference>
<proteinExistence type="inferred from homology"/>
<feature type="binding site" evidence="2">
    <location>
        <position position="126"/>
    </location>
    <ligand>
        <name>Mg(2+)</name>
        <dbReference type="ChEBI" id="CHEBI:18420"/>
        <label>1</label>
    </ligand>
</feature>
<feature type="binding site" evidence="2">
    <location>
        <position position="48"/>
    </location>
    <ligand>
        <name>Mg(2+)</name>
        <dbReference type="ChEBI" id="CHEBI:18420"/>
        <label>4</label>
    </ligand>
</feature>
<evidence type="ECO:0000259" key="3">
    <source>
        <dbReference type="Pfam" id="PF00586"/>
    </source>
</evidence>
<dbReference type="GO" id="GO:0009229">
    <property type="term" value="P:thiamine diphosphate biosynthetic process"/>
    <property type="evidence" value="ECO:0007669"/>
    <property type="project" value="UniProtKB-UniRule"/>
</dbReference>
<name>A0A9W6IYG4_9HYPH</name>
<comment type="catalytic activity">
    <reaction evidence="2">
        <text>thiamine phosphate + ATP = thiamine diphosphate + ADP</text>
        <dbReference type="Rhea" id="RHEA:15913"/>
        <dbReference type="ChEBI" id="CHEBI:30616"/>
        <dbReference type="ChEBI" id="CHEBI:37575"/>
        <dbReference type="ChEBI" id="CHEBI:58937"/>
        <dbReference type="ChEBI" id="CHEBI:456216"/>
        <dbReference type="EC" id="2.7.4.16"/>
    </reaction>
</comment>
<feature type="binding site" evidence="2">
    <location>
        <position position="78"/>
    </location>
    <ligand>
        <name>Mg(2+)</name>
        <dbReference type="ChEBI" id="CHEBI:18420"/>
        <label>3</label>
    </ligand>
</feature>
<dbReference type="RefSeq" id="WP_204951635.1">
    <property type="nucleotide sequence ID" value="NZ_BSFF01000010.1"/>
</dbReference>
<dbReference type="Gene3D" id="3.90.650.10">
    <property type="entry name" value="PurM-like C-terminal domain"/>
    <property type="match status" value="1"/>
</dbReference>
<keyword evidence="7" id="KW-1185">Reference proteome</keyword>
<dbReference type="NCBIfam" id="TIGR01379">
    <property type="entry name" value="thiL"/>
    <property type="match status" value="1"/>
</dbReference>
<dbReference type="InterPro" id="IPR036921">
    <property type="entry name" value="PurM-like_N_sf"/>
</dbReference>
<keyword evidence="2" id="KW-0067">ATP-binding</keyword>
<feature type="binding site" evidence="2">
    <location>
        <position position="274"/>
    </location>
    <ligand>
        <name>substrate</name>
    </ligand>
</feature>
<feature type="binding site" evidence="2">
    <location>
        <position position="225"/>
    </location>
    <ligand>
        <name>Mg(2+)</name>
        <dbReference type="ChEBI" id="CHEBI:18420"/>
        <label>5</label>
    </ligand>
</feature>
<dbReference type="PANTHER" id="PTHR30270">
    <property type="entry name" value="THIAMINE-MONOPHOSPHATE KINASE"/>
    <property type="match status" value="1"/>
</dbReference>
<evidence type="ECO:0000313" key="6">
    <source>
        <dbReference type="EMBL" id="MBM7853181.1"/>
    </source>
</evidence>
<dbReference type="SUPFAM" id="SSF55326">
    <property type="entry name" value="PurM N-terminal domain-like"/>
    <property type="match status" value="1"/>
</dbReference>
<evidence type="ECO:0000313" key="8">
    <source>
        <dbReference type="Proteomes" id="UP001143400"/>
    </source>
</evidence>
<reference evidence="6 7" key="2">
    <citation type="submission" date="2021-01" db="EMBL/GenBank/DDBJ databases">
        <title>Genomic Encyclopedia of Type Strains, Phase IV (KMG-IV): sequencing the most valuable type-strain genomes for metagenomic binning, comparative biology and taxonomic classification.</title>
        <authorList>
            <person name="Goeker M."/>
        </authorList>
    </citation>
    <scope>NUCLEOTIDE SEQUENCE [LARGE SCALE GENOMIC DNA]</scope>
    <source>
        <strain evidence="6 7">DSM 6130</strain>
    </source>
</reference>
<feature type="binding site" evidence="2">
    <location>
        <position position="50"/>
    </location>
    <ligand>
        <name>Mg(2+)</name>
        <dbReference type="ChEBI" id="CHEBI:18420"/>
        <label>2</label>
    </ligand>
</feature>